<evidence type="ECO:0000313" key="2">
    <source>
        <dbReference type="Proteomes" id="UP000828048"/>
    </source>
</evidence>
<reference evidence="1 2" key="1">
    <citation type="journal article" date="2021" name="Hortic Res">
        <title>High-quality reference genome and annotation aids understanding of berry development for evergreen blueberry (Vaccinium darrowii).</title>
        <authorList>
            <person name="Yu J."/>
            <person name="Hulse-Kemp A.M."/>
            <person name="Babiker E."/>
            <person name="Staton M."/>
        </authorList>
    </citation>
    <scope>NUCLEOTIDE SEQUENCE [LARGE SCALE GENOMIC DNA]</scope>
    <source>
        <strain evidence="2">cv. NJ 8807/NJ 8810</strain>
        <tissue evidence="1">Young leaf</tissue>
    </source>
</reference>
<sequence>MIHQPNPLRLRLGPNEAFKENRQDPLAGGGVGLDAGGVEDLRCQVTAEEAPSWAVCGRTDVVLVAAEDFVSTEGLGPVGEDGAVLNEGLVG</sequence>
<comment type="caution">
    <text evidence="1">The sequence shown here is derived from an EMBL/GenBank/DDBJ whole genome shotgun (WGS) entry which is preliminary data.</text>
</comment>
<proteinExistence type="predicted"/>
<accession>A0ACB7YKN8</accession>
<evidence type="ECO:0000313" key="1">
    <source>
        <dbReference type="EMBL" id="KAH7853737.1"/>
    </source>
</evidence>
<dbReference type="EMBL" id="CM037161">
    <property type="protein sequence ID" value="KAH7853737.1"/>
    <property type="molecule type" value="Genomic_DNA"/>
</dbReference>
<keyword evidence="2" id="KW-1185">Reference proteome</keyword>
<organism evidence="1 2">
    <name type="scientific">Vaccinium darrowii</name>
    <dbReference type="NCBI Taxonomy" id="229202"/>
    <lineage>
        <taxon>Eukaryota</taxon>
        <taxon>Viridiplantae</taxon>
        <taxon>Streptophyta</taxon>
        <taxon>Embryophyta</taxon>
        <taxon>Tracheophyta</taxon>
        <taxon>Spermatophyta</taxon>
        <taxon>Magnoliopsida</taxon>
        <taxon>eudicotyledons</taxon>
        <taxon>Gunneridae</taxon>
        <taxon>Pentapetalae</taxon>
        <taxon>asterids</taxon>
        <taxon>Ericales</taxon>
        <taxon>Ericaceae</taxon>
        <taxon>Vaccinioideae</taxon>
        <taxon>Vaccinieae</taxon>
        <taxon>Vaccinium</taxon>
    </lineage>
</organism>
<name>A0ACB7YKN8_9ERIC</name>
<gene>
    <name evidence="1" type="ORF">Vadar_006111</name>
</gene>
<dbReference type="Proteomes" id="UP000828048">
    <property type="component" value="Chromosome 11"/>
</dbReference>
<protein>
    <submittedName>
        <fullName evidence="1">Uncharacterized protein</fullName>
    </submittedName>
</protein>